<evidence type="ECO:0008006" key="3">
    <source>
        <dbReference type="Google" id="ProtNLM"/>
    </source>
</evidence>
<reference evidence="1 2" key="1">
    <citation type="submission" date="2016-10" db="EMBL/GenBank/DDBJ databases">
        <authorList>
            <person name="de Groot N.N."/>
        </authorList>
    </citation>
    <scope>NUCLEOTIDE SEQUENCE [LARGE SCALE GENOMIC DNA]</scope>
    <source>
        <strain evidence="1 2">DSM 19033</strain>
    </source>
</reference>
<dbReference type="AlphaFoldDB" id="A0A1H4GBD3"/>
<organism evidence="1 2">
    <name type="scientific">Pedobacter hartonius</name>
    <dbReference type="NCBI Taxonomy" id="425514"/>
    <lineage>
        <taxon>Bacteria</taxon>
        <taxon>Pseudomonadati</taxon>
        <taxon>Bacteroidota</taxon>
        <taxon>Sphingobacteriia</taxon>
        <taxon>Sphingobacteriales</taxon>
        <taxon>Sphingobacteriaceae</taxon>
        <taxon>Pedobacter</taxon>
    </lineage>
</organism>
<gene>
    <name evidence="1" type="ORF">SAMN05443550_109172</name>
</gene>
<accession>A0A1H4GBD3</accession>
<dbReference type="Proteomes" id="UP000198850">
    <property type="component" value="Unassembled WGS sequence"/>
</dbReference>
<dbReference type="OrthoDB" id="5694214at2"/>
<dbReference type="STRING" id="425514.SAMN05443550_109172"/>
<name>A0A1H4GBD3_9SPHI</name>
<keyword evidence="2" id="KW-1185">Reference proteome</keyword>
<dbReference type="RefSeq" id="WP_090558503.1">
    <property type="nucleotide sequence ID" value="NZ_FNRA01000009.1"/>
</dbReference>
<sequence>MRLQCSNENKRWLDLVHFGMADQMMKAYGKRVKTNPQAYYFPAGKGPTPASYTNIRLLFPTPASEVEFNSYF</sequence>
<evidence type="ECO:0000313" key="2">
    <source>
        <dbReference type="Proteomes" id="UP000198850"/>
    </source>
</evidence>
<proteinExistence type="predicted"/>
<dbReference type="EMBL" id="FNRA01000009">
    <property type="protein sequence ID" value="SEB06591.1"/>
    <property type="molecule type" value="Genomic_DNA"/>
</dbReference>
<evidence type="ECO:0000313" key="1">
    <source>
        <dbReference type="EMBL" id="SEB06591.1"/>
    </source>
</evidence>
<protein>
    <recommendedName>
        <fullName evidence="3">SusD family protein</fullName>
    </recommendedName>
</protein>